<protein>
    <submittedName>
        <fullName evidence="1">Uncharacterized protein</fullName>
    </submittedName>
</protein>
<reference evidence="1" key="1">
    <citation type="journal article" date="2014" name="Front. Microbiol.">
        <title>High frequency of phylogenetically diverse reductive dehalogenase-homologous genes in deep subseafloor sedimentary metagenomes.</title>
        <authorList>
            <person name="Kawai M."/>
            <person name="Futagami T."/>
            <person name="Toyoda A."/>
            <person name="Takaki Y."/>
            <person name="Nishi S."/>
            <person name="Hori S."/>
            <person name="Arai W."/>
            <person name="Tsubouchi T."/>
            <person name="Morono Y."/>
            <person name="Uchiyama I."/>
            <person name="Ito T."/>
            <person name="Fujiyama A."/>
            <person name="Inagaki F."/>
            <person name="Takami H."/>
        </authorList>
    </citation>
    <scope>NUCLEOTIDE SEQUENCE</scope>
    <source>
        <strain evidence="1">Expedition CK06-06</strain>
    </source>
</reference>
<comment type="caution">
    <text evidence="1">The sequence shown here is derived from an EMBL/GenBank/DDBJ whole genome shotgun (WGS) entry which is preliminary data.</text>
</comment>
<gene>
    <name evidence="1" type="ORF">S01H1_07902</name>
</gene>
<feature type="non-terminal residue" evidence="1">
    <location>
        <position position="136"/>
    </location>
</feature>
<dbReference type="EMBL" id="BARS01004054">
    <property type="protein sequence ID" value="GAF72318.1"/>
    <property type="molecule type" value="Genomic_DNA"/>
</dbReference>
<evidence type="ECO:0000313" key="1">
    <source>
        <dbReference type="EMBL" id="GAF72318.1"/>
    </source>
</evidence>
<accession>X0RU50</accession>
<sequence length="136" mass="15634">MPRLRIPKIKKMKHKGKVSIITLIRKLIAGYKILEKQKRESIKAIWAKKGMPYPPYPQKIKGELKGKLKPEEMKKPAGIEIPTGKWSKGHMPALRPGEVGGELRDIDIYYPLIPYSPKRGEKVFAYARIKWDSKEG</sequence>
<name>X0RU50_9ZZZZ</name>
<dbReference type="AlphaFoldDB" id="X0RU50"/>
<organism evidence="1">
    <name type="scientific">marine sediment metagenome</name>
    <dbReference type="NCBI Taxonomy" id="412755"/>
    <lineage>
        <taxon>unclassified sequences</taxon>
        <taxon>metagenomes</taxon>
        <taxon>ecological metagenomes</taxon>
    </lineage>
</organism>
<proteinExistence type="predicted"/>